<dbReference type="PANTHER" id="PTHR44846:SF1">
    <property type="entry name" value="MANNOSYL-D-GLYCERATE TRANSPORT_METABOLISM SYSTEM REPRESSOR MNGR-RELATED"/>
    <property type="match status" value="1"/>
</dbReference>
<dbReference type="InterPro" id="IPR028978">
    <property type="entry name" value="Chorismate_lyase_/UTRA_dom_sf"/>
</dbReference>
<evidence type="ECO:0000259" key="1">
    <source>
        <dbReference type="SMART" id="SM00866"/>
    </source>
</evidence>
<gene>
    <name evidence="2" type="ORF">FHW23_002025</name>
</gene>
<dbReference type="SMART" id="SM00866">
    <property type="entry name" value="UTRA"/>
    <property type="match status" value="1"/>
</dbReference>
<accession>A0AAW3T7R4</accession>
<evidence type="ECO:0000313" key="2">
    <source>
        <dbReference type="EMBL" id="MBA8990760.1"/>
    </source>
</evidence>
<reference evidence="2 3" key="1">
    <citation type="submission" date="2020-07" db="EMBL/GenBank/DDBJ databases">
        <title>Above-ground endophytic microbial communities from plants in different locations in the United States.</title>
        <authorList>
            <person name="Frank C."/>
        </authorList>
    </citation>
    <scope>NUCLEOTIDE SEQUENCE [LARGE SCALE GENOMIC DNA]</scope>
    <source>
        <strain evidence="2 3">WPL5_2</strain>
    </source>
</reference>
<organism evidence="2 3">
    <name type="scientific">Curtobacterium pusillum</name>
    <dbReference type="NCBI Taxonomy" id="69373"/>
    <lineage>
        <taxon>Bacteria</taxon>
        <taxon>Bacillati</taxon>
        <taxon>Actinomycetota</taxon>
        <taxon>Actinomycetes</taxon>
        <taxon>Micrococcales</taxon>
        <taxon>Microbacteriaceae</taxon>
        <taxon>Curtobacterium</taxon>
    </lineage>
</organism>
<dbReference type="SUPFAM" id="SSF64288">
    <property type="entry name" value="Chorismate lyase-like"/>
    <property type="match status" value="1"/>
</dbReference>
<name>A0AAW3T7R4_9MICO</name>
<feature type="domain" description="UbiC transcription regulator-associated" evidence="1">
    <location>
        <begin position="44"/>
        <end position="182"/>
    </location>
</feature>
<sequence length="196" mass="21746">MTARKALSVLEGEGLIFRDATRGTFVAKPRLPLRVGSFSKEVERGGGRAGAEVVWTREQAAGRTVASAFGLNELDRVHVIQRLRRWDDEPVAVETTYYPADLLPDFLDGDLHGSLWDRLGEYGITLSTTTATVEVVALDAEVGPLLDARQGMPGLHMTRQTFDDDGRCVEYARDVYRADRVALTIDRPLQDRLSDD</sequence>
<dbReference type="PANTHER" id="PTHR44846">
    <property type="entry name" value="MANNOSYL-D-GLYCERATE TRANSPORT/METABOLISM SYSTEM REPRESSOR MNGR-RELATED"/>
    <property type="match status" value="1"/>
</dbReference>
<dbReference type="Proteomes" id="UP000590225">
    <property type="component" value="Unassembled WGS sequence"/>
</dbReference>
<comment type="caution">
    <text evidence="2">The sequence shown here is derived from an EMBL/GenBank/DDBJ whole genome shotgun (WGS) entry which is preliminary data.</text>
</comment>
<dbReference type="AlphaFoldDB" id="A0AAW3T7R4"/>
<dbReference type="Gene3D" id="1.10.10.10">
    <property type="entry name" value="Winged helix-like DNA-binding domain superfamily/Winged helix DNA-binding domain"/>
    <property type="match status" value="1"/>
</dbReference>
<dbReference type="InterPro" id="IPR050679">
    <property type="entry name" value="Bact_HTH_transcr_reg"/>
</dbReference>
<evidence type="ECO:0000313" key="3">
    <source>
        <dbReference type="Proteomes" id="UP000590225"/>
    </source>
</evidence>
<proteinExistence type="predicted"/>
<dbReference type="GO" id="GO:0045892">
    <property type="term" value="P:negative regulation of DNA-templated transcription"/>
    <property type="evidence" value="ECO:0007669"/>
    <property type="project" value="TreeGrafter"/>
</dbReference>
<dbReference type="Pfam" id="PF07702">
    <property type="entry name" value="UTRA"/>
    <property type="match status" value="1"/>
</dbReference>
<dbReference type="InterPro" id="IPR011663">
    <property type="entry name" value="UTRA"/>
</dbReference>
<dbReference type="GO" id="GO:0003677">
    <property type="term" value="F:DNA binding"/>
    <property type="evidence" value="ECO:0007669"/>
    <property type="project" value="InterPro"/>
</dbReference>
<protein>
    <submittedName>
        <fullName evidence="2">GntR family transcriptional regulator</fullName>
    </submittedName>
</protein>
<dbReference type="InterPro" id="IPR036388">
    <property type="entry name" value="WH-like_DNA-bd_sf"/>
</dbReference>
<dbReference type="EMBL" id="JACGXP010000003">
    <property type="protein sequence ID" value="MBA8990760.1"/>
    <property type="molecule type" value="Genomic_DNA"/>
</dbReference>
<dbReference type="Gene3D" id="3.40.1410.10">
    <property type="entry name" value="Chorismate lyase-like"/>
    <property type="match status" value="1"/>
</dbReference>